<evidence type="ECO:0000313" key="1">
    <source>
        <dbReference type="EMBL" id="MBV7270157.1"/>
    </source>
</evidence>
<reference evidence="1" key="1">
    <citation type="submission" date="2021-04" db="EMBL/GenBank/DDBJ databases">
        <authorList>
            <person name="Pira H."/>
            <person name="Risdian C."/>
            <person name="Wink J."/>
        </authorList>
    </citation>
    <scope>NUCLEOTIDE SEQUENCE</scope>
    <source>
        <strain evidence="1">WHY3</strain>
    </source>
</reference>
<keyword evidence="2" id="KW-1185">Reference proteome</keyword>
<proteinExistence type="predicted"/>
<name>A0A9X1JT02_9FLAO</name>
<protein>
    <submittedName>
        <fullName evidence="1">Uncharacterized protein</fullName>
    </submittedName>
</protein>
<dbReference type="Proteomes" id="UP001138894">
    <property type="component" value="Unassembled WGS sequence"/>
</dbReference>
<accession>A0A9X1JT02</accession>
<dbReference type="RefSeq" id="WP_218547155.1">
    <property type="nucleotide sequence ID" value="NZ_JAGSPD010000011.1"/>
</dbReference>
<dbReference type="AlphaFoldDB" id="A0A9X1JT02"/>
<organism evidence="1 2">
    <name type="scientific">Winogradskyella luteola</name>
    <dbReference type="NCBI Taxonomy" id="2828330"/>
    <lineage>
        <taxon>Bacteria</taxon>
        <taxon>Pseudomonadati</taxon>
        <taxon>Bacteroidota</taxon>
        <taxon>Flavobacteriia</taxon>
        <taxon>Flavobacteriales</taxon>
        <taxon>Flavobacteriaceae</taxon>
        <taxon>Winogradskyella</taxon>
    </lineage>
</organism>
<gene>
    <name evidence="1" type="ORF">KCG49_13250</name>
</gene>
<comment type="caution">
    <text evidence="1">The sequence shown here is derived from an EMBL/GenBank/DDBJ whole genome shotgun (WGS) entry which is preliminary data.</text>
</comment>
<dbReference type="EMBL" id="JAGSPD010000011">
    <property type="protein sequence ID" value="MBV7270157.1"/>
    <property type="molecule type" value="Genomic_DNA"/>
</dbReference>
<sequence>MERNDILKEILSDPDLMEKYDIKEKDLKELTTSAPYNKKIIEVLSVIINENDNHLNSSMIYKKIKKVHNIG</sequence>
<evidence type="ECO:0000313" key="2">
    <source>
        <dbReference type="Proteomes" id="UP001138894"/>
    </source>
</evidence>